<organism evidence="1">
    <name type="scientific">freshwater metagenome</name>
    <dbReference type="NCBI Taxonomy" id="449393"/>
    <lineage>
        <taxon>unclassified sequences</taxon>
        <taxon>metagenomes</taxon>
        <taxon>ecological metagenomes</taxon>
    </lineage>
</organism>
<gene>
    <name evidence="1" type="ORF">UFOPK4347_01543</name>
</gene>
<protein>
    <submittedName>
        <fullName evidence="1">Unannotated protein</fullName>
    </submittedName>
</protein>
<dbReference type="AlphaFoldDB" id="A0A6J7UNW1"/>
<proteinExistence type="predicted"/>
<accession>A0A6J7UNW1</accession>
<name>A0A6J7UNW1_9ZZZZ</name>
<reference evidence="1" key="1">
    <citation type="submission" date="2020-05" db="EMBL/GenBank/DDBJ databases">
        <authorList>
            <person name="Chiriac C."/>
            <person name="Salcher M."/>
            <person name="Ghai R."/>
            <person name="Kavagutti S V."/>
        </authorList>
    </citation>
    <scope>NUCLEOTIDE SEQUENCE</scope>
</reference>
<dbReference type="EMBL" id="CAFBQU010000063">
    <property type="protein sequence ID" value="CAB5067673.1"/>
    <property type="molecule type" value="Genomic_DNA"/>
</dbReference>
<evidence type="ECO:0000313" key="1">
    <source>
        <dbReference type="EMBL" id="CAB5067673.1"/>
    </source>
</evidence>
<sequence length="66" mass="7005">MVDLPQDIRDVVLITEDQLTGYLLAEAGKAGVELLEDVDVVYVVQAHLAYFDAIGAVGPTASSTDL</sequence>